<keyword evidence="4" id="KW-1185">Reference proteome</keyword>
<dbReference type="RefSeq" id="WP_116225063.1">
    <property type="nucleotide sequence ID" value="NZ_AP018437.1"/>
</dbReference>
<keyword evidence="2" id="KW-0472">Membrane</keyword>
<organism evidence="3 4">
    <name type="scientific">Pelolinea submarina</name>
    <dbReference type="NCBI Taxonomy" id="913107"/>
    <lineage>
        <taxon>Bacteria</taxon>
        <taxon>Bacillati</taxon>
        <taxon>Chloroflexota</taxon>
        <taxon>Anaerolineae</taxon>
        <taxon>Anaerolineales</taxon>
        <taxon>Anaerolineaceae</taxon>
        <taxon>Pelolinea</taxon>
    </lineage>
</organism>
<feature type="transmembrane region" description="Helical" evidence="2">
    <location>
        <begin position="56"/>
        <end position="76"/>
    </location>
</feature>
<proteinExistence type="predicted"/>
<feature type="region of interest" description="Disordered" evidence="1">
    <location>
        <begin position="1"/>
        <end position="45"/>
    </location>
</feature>
<comment type="caution">
    <text evidence="3">The sequence shown here is derived from an EMBL/GenBank/DDBJ whole genome shotgun (WGS) entry which is preliminary data.</text>
</comment>
<keyword evidence="2" id="KW-0812">Transmembrane</keyword>
<dbReference type="EMBL" id="QUMS01000002">
    <property type="protein sequence ID" value="REG08407.1"/>
    <property type="molecule type" value="Genomic_DNA"/>
</dbReference>
<reference evidence="3 4" key="1">
    <citation type="submission" date="2018-08" db="EMBL/GenBank/DDBJ databases">
        <title>Genomic Encyclopedia of Type Strains, Phase IV (KMG-IV): sequencing the most valuable type-strain genomes for metagenomic binning, comparative biology and taxonomic classification.</title>
        <authorList>
            <person name="Goeker M."/>
        </authorList>
    </citation>
    <scope>NUCLEOTIDE SEQUENCE [LARGE SCALE GENOMIC DNA]</scope>
    <source>
        <strain evidence="3 4">DSM 23923</strain>
    </source>
</reference>
<dbReference type="Proteomes" id="UP000256388">
    <property type="component" value="Unassembled WGS sequence"/>
</dbReference>
<keyword evidence="2" id="KW-1133">Transmembrane helix</keyword>
<evidence type="ECO:0000313" key="3">
    <source>
        <dbReference type="EMBL" id="REG08407.1"/>
    </source>
</evidence>
<sequence length="200" mass="21783">MKLREDKTSADTSSTSAAQNGSGTTPPQTEAPKAEAPKTAPKPKNKSGFQVVLKQIGLALLFLVIGMLAILLALYLPASKDLKTAQTELARLVPMETQYVELQISNANTVQQALVYKLMSETILLKDALVNGDSNKETQYLTYIEEDLNQLDLSLFPDLPTSLTSQFEKIKTSIKSNPTGAGSEVDKFYNSLLTLSDNLQ</sequence>
<accession>A0A347ZNC4</accession>
<protein>
    <submittedName>
        <fullName evidence="3">Uncharacterized protein</fullName>
    </submittedName>
</protein>
<feature type="compositionally biased region" description="Polar residues" evidence="1">
    <location>
        <begin position="19"/>
        <end position="28"/>
    </location>
</feature>
<dbReference type="AlphaFoldDB" id="A0A347ZNC4"/>
<evidence type="ECO:0000256" key="1">
    <source>
        <dbReference type="SAM" id="MobiDB-lite"/>
    </source>
</evidence>
<gene>
    <name evidence="3" type="ORF">DFR64_1774</name>
</gene>
<evidence type="ECO:0000313" key="4">
    <source>
        <dbReference type="Proteomes" id="UP000256388"/>
    </source>
</evidence>
<evidence type="ECO:0000256" key="2">
    <source>
        <dbReference type="SAM" id="Phobius"/>
    </source>
</evidence>
<name>A0A347ZNC4_9CHLR</name>